<name>A0A5N5FB48_9ROSA</name>
<feature type="domain" description="Protein kinase" evidence="1">
    <location>
        <begin position="1"/>
        <end position="227"/>
    </location>
</feature>
<dbReference type="PANTHER" id="PTHR48055:SF55">
    <property type="entry name" value="PROTEIN KINASE DOMAIN-CONTAINING PROTEIN"/>
    <property type="match status" value="1"/>
</dbReference>
<dbReference type="EMBL" id="SMOL01000753">
    <property type="protein sequence ID" value="KAB2600318.1"/>
    <property type="molecule type" value="Genomic_DNA"/>
</dbReference>
<dbReference type="GO" id="GO:0005524">
    <property type="term" value="F:ATP binding"/>
    <property type="evidence" value="ECO:0007669"/>
    <property type="project" value="InterPro"/>
</dbReference>
<evidence type="ECO:0000313" key="2">
    <source>
        <dbReference type="EMBL" id="KAB2600318.1"/>
    </source>
</evidence>
<evidence type="ECO:0000313" key="3">
    <source>
        <dbReference type="Proteomes" id="UP000327157"/>
    </source>
</evidence>
<dbReference type="SUPFAM" id="SSF56112">
    <property type="entry name" value="Protein kinase-like (PK-like)"/>
    <property type="match status" value="1"/>
</dbReference>
<dbReference type="Pfam" id="PF00069">
    <property type="entry name" value="Pkinase"/>
    <property type="match status" value="1"/>
</dbReference>
<comment type="caution">
    <text evidence="2">The sequence shown here is derived from an EMBL/GenBank/DDBJ whole genome shotgun (WGS) entry which is preliminary data.</text>
</comment>
<reference evidence="3" key="2">
    <citation type="submission" date="2019-10" db="EMBL/GenBank/DDBJ databases">
        <title>A de novo genome assembly of a pear dwarfing rootstock.</title>
        <authorList>
            <person name="Wang F."/>
            <person name="Wang J."/>
            <person name="Li S."/>
            <person name="Zhang Y."/>
            <person name="Fang M."/>
            <person name="Ma L."/>
            <person name="Zhao Y."/>
            <person name="Jiang S."/>
        </authorList>
    </citation>
    <scope>NUCLEOTIDE SEQUENCE [LARGE SCALE GENOMIC DNA]</scope>
</reference>
<dbReference type="PANTHER" id="PTHR48055">
    <property type="entry name" value="LEUCINE-RICH REPEAT RECEPTOR PROTEIN KINASE EMS1"/>
    <property type="match status" value="1"/>
</dbReference>
<organism evidence="2 3">
    <name type="scientific">Pyrus ussuriensis x Pyrus communis</name>
    <dbReference type="NCBI Taxonomy" id="2448454"/>
    <lineage>
        <taxon>Eukaryota</taxon>
        <taxon>Viridiplantae</taxon>
        <taxon>Streptophyta</taxon>
        <taxon>Embryophyta</taxon>
        <taxon>Tracheophyta</taxon>
        <taxon>Spermatophyta</taxon>
        <taxon>Magnoliopsida</taxon>
        <taxon>eudicotyledons</taxon>
        <taxon>Gunneridae</taxon>
        <taxon>Pentapetalae</taxon>
        <taxon>rosids</taxon>
        <taxon>fabids</taxon>
        <taxon>Rosales</taxon>
        <taxon>Rosaceae</taxon>
        <taxon>Amygdaloideae</taxon>
        <taxon>Maleae</taxon>
        <taxon>Pyrus</taxon>
    </lineage>
</organism>
<dbReference type="PROSITE" id="PS50011">
    <property type="entry name" value="PROTEIN_KINASE_DOM"/>
    <property type="match status" value="1"/>
</dbReference>
<gene>
    <name evidence="2" type="ORF">D8674_010589</name>
</gene>
<sequence>MDKCKALRSIRHIDLLRIITACSSIDNQGQDLKSLVFEYMVNGSLDAWLHLKDDEQSRRKRLSLIQKRNIAIEVAFALDYIHHRCGTSIVHCDMKPGNVLLNKDMVAHVGDFGLARFILEEFDDPSQNQTMSTGLKGSKATFLQFATMVIPDHAMDIVDPSLLIEYEDAHGDQIPVHARRLKECSVLIMQIGLSCSLISLSERMLMDVVVNKLKKIGESYLNLRGRG</sequence>
<dbReference type="InterPro" id="IPR008271">
    <property type="entry name" value="Ser/Thr_kinase_AS"/>
</dbReference>
<dbReference type="SMART" id="SM00220">
    <property type="entry name" value="S_TKc"/>
    <property type="match status" value="1"/>
</dbReference>
<keyword evidence="2" id="KW-0675">Receptor</keyword>
<accession>A0A5N5FB48</accession>
<dbReference type="InterPro" id="IPR051564">
    <property type="entry name" value="LRR_receptor-like_kinase"/>
</dbReference>
<reference evidence="2 3" key="1">
    <citation type="submission" date="2019-09" db="EMBL/GenBank/DDBJ databases">
        <authorList>
            <person name="Ou C."/>
        </authorList>
    </citation>
    <scope>NUCLEOTIDE SEQUENCE [LARGE SCALE GENOMIC DNA]</scope>
    <source>
        <strain evidence="2">S2</strain>
        <tissue evidence="2">Leaf</tissue>
    </source>
</reference>
<protein>
    <submittedName>
        <fullName evidence="2">LRR receptor-like serine/threonine-protein kinase</fullName>
    </submittedName>
</protein>
<dbReference type="AlphaFoldDB" id="A0A5N5FB48"/>
<keyword evidence="2" id="KW-0418">Kinase</keyword>
<dbReference type="GO" id="GO:0016020">
    <property type="term" value="C:membrane"/>
    <property type="evidence" value="ECO:0007669"/>
    <property type="project" value="TreeGrafter"/>
</dbReference>
<dbReference type="GO" id="GO:0004672">
    <property type="term" value="F:protein kinase activity"/>
    <property type="evidence" value="ECO:0007669"/>
    <property type="project" value="InterPro"/>
</dbReference>
<dbReference type="Gene3D" id="1.10.510.10">
    <property type="entry name" value="Transferase(Phosphotransferase) domain 1"/>
    <property type="match status" value="1"/>
</dbReference>
<dbReference type="OrthoDB" id="1165887at2759"/>
<dbReference type="InterPro" id="IPR000719">
    <property type="entry name" value="Prot_kinase_dom"/>
</dbReference>
<proteinExistence type="predicted"/>
<dbReference type="PROSITE" id="PS00108">
    <property type="entry name" value="PROTEIN_KINASE_ST"/>
    <property type="match status" value="1"/>
</dbReference>
<evidence type="ECO:0000259" key="1">
    <source>
        <dbReference type="PROSITE" id="PS50011"/>
    </source>
</evidence>
<keyword evidence="2" id="KW-0808">Transferase</keyword>
<keyword evidence="3" id="KW-1185">Reference proteome</keyword>
<dbReference type="Proteomes" id="UP000327157">
    <property type="component" value="Chromosome 13"/>
</dbReference>
<reference evidence="2 3" key="3">
    <citation type="submission" date="2019-11" db="EMBL/GenBank/DDBJ databases">
        <title>A de novo genome assembly of a pear dwarfing rootstock.</title>
        <authorList>
            <person name="Wang F."/>
            <person name="Wang J."/>
            <person name="Li S."/>
            <person name="Zhang Y."/>
            <person name="Fang M."/>
            <person name="Ma L."/>
            <person name="Zhao Y."/>
            <person name="Jiang S."/>
        </authorList>
    </citation>
    <scope>NUCLEOTIDE SEQUENCE [LARGE SCALE GENOMIC DNA]</scope>
    <source>
        <strain evidence="2">S2</strain>
        <tissue evidence="2">Leaf</tissue>
    </source>
</reference>
<dbReference type="InterPro" id="IPR011009">
    <property type="entry name" value="Kinase-like_dom_sf"/>
</dbReference>